<dbReference type="PANTHER" id="PTHR33741:SF5">
    <property type="entry name" value="TRANSMEMBRANE PROTEIN DDB_G0269096-RELATED"/>
    <property type="match status" value="1"/>
</dbReference>
<sequence length="249" mass="27440">MTHEVQDQLENQTEKIETLGRYSTLVASIQNLDIRPTLPPWISRFLGYSKNGERHPIWLLRWLDVLKIPICVEEFLSACFCTFAALACLSQVNLHSALSHLPIPVIYGPAGATAILLFTLPHSPASTPRSLLLGHLSASSISTILTQTILTFPEELQLSNQHNIATKIWLCSCASLTISLAFQIATNSVHPPGGAIALVGTSTPGLVKIGWAYIGWVMSEAFILLAFALFFGNIGRRTYPLYWWLPSKT</sequence>
<dbReference type="InterPro" id="IPR058581">
    <property type="entry name" value="TM_HPP"/>
</dbReference>
<keyword evidence="1" id="KW-0812">Transmembrane</keyword>
<feature type="transmembrane region" description="Helical" evidence="1">
    <location>
        <begin position="211"/>
        <end position="231"/>
    </location>
</feature>
<name>A0A9Q3D4F0_9BASI</name>
<evidence type="ECO:0000313" key="3">
    <source>
        <dbReference type="EMBL" id="MBW0496589.1"/>
    </source>
</evidence>
<accession>A0A9Q3D4F0</accession>
<keyword evidence="1" id="KW-1133">Transmembrane helix</keyword>
<reference evidence="3" key="1">
    <citation type="submission" date="2021-03" db="EMBL/GenBank/DDBJ databases">
        <title>Draft genome sequence of rust myrtle Austropuccinia psidii MF-1, a brazilian biotype.</title>
        <authorList>
            <person name="Quecine M.C."/>
            <person name="Pachon D.M.R."/>
            <person name="Bonatelli M.L."/>
            <person name="Correr F.H."/>
            <person name="Franceschini L.M."/>
            <person name="Leite T.F."/>
            <person name="Margarido G.R.A."/>
            <person name="Almeida C.A."/>
            <person name="Ferrarezi J.A."/>
            <person name="Labate C.A."/>
        </authorList>
    </citation>
    <scope>NUCLEOTIDE SEQUENCE</scope>
    <source>
        <strain evidence="3">MF-1</strain>
    </source>
</reference>
<organism evidence="3 4">
    <name type="scientific">Austropuccinia psidii MF-1</name>
    <dbReference type="NCBI Taxonomy" id="1389203"/>
    <lineage>
        <taxon>Eukaryota</taxon>
        <taxon>Fungi</taxon>
        <taxon>Dikarya</taxon>
        <taxon>Basidiomycota</taxon>
        <taxon>Pucciniomycotina</taxon>
        <taxon>Pucciniomycetes</taxon>
        <taxon>Pucciniales</taxon>
        <taxon>Sphaerophragmiaceae</taxon>
        <taxon>Austropuccinia</taxon>
    </lineage>
</organism>
<comment type="caution">
    <text evidence="3">The sequence shown here is derived from an EMBL/GenBank/DDBJ whole genome shotgun (WGS) entry which is preliminary data.</text>
</comment>
<dbReference type="Proteomes" id="UP000765509">
    <property type="component" value="Unassembled WGS sequence"/>
</dbReference>
<dbReference type="OrthoDB" id="2016548at2759"/>
<evidence type="ECO:0000259" key="2">
    <source>
        <dbReference type="Pfam" id="PF04982"/>
    </source>
</evidence>
<dbReference type="AlphaFoldDB" id="A0A9Q3D4F0"/>
<proteinExistence type="predicted"/>
<evidence type="ECO:0000313" key="4">
    <source>
        <dbReference type="Proteomes" id="UP000765509"/>
    </source>
</evidence>
<dbReference type="EMBL" id="AVOT02013709">
    <property type="protein sequence ID" value="MBW0496589.1"/>
    <property type="molecule type" value="Genomic_DNA"/>
</dbReference>
<dbReference type="InterPro" id="IPR007065">
    <property type="entry name" value="HPP"/>
</dbReference>
<keyword evidence="4" id="KW-1185">Reference proteome</keyword>
<gene>
    <name evidence="3" type="ORF">O181_036304</name>
</gene>
<keyword evidence="1" id="KW-0472">Membrane</keyword>
<feature type="domain" description="HPP transmembrane region" evidence="2">
    <location>
        <begin position="72"/>
        <end position="240"/>
    </location>
</feature>
<dbReference type="Pfam" id="PF04982">
    <property type="entry name" value="TM_HPP"/>
    <property type="match status" value="1"/>
</dbReference>
<protein>
    <recommendedName>
        <fullName evidence="2">HPP transmembrane region domain-containing protein</fullName>
    </recommendedName>
</protein>
<evidence type="ECO:0000256" key="1">
    <source>
        <dbReference type="SAM" id="Phobius"/>
    </source>
</evidence>
<feature type="transmembrane region" description="Helical" evidence="1">
    <location>
        <begin position="164"/>
        <end position="185"/>
    </location>
</feature>
<dbReference type="PANTHER" id="PTHR33741">
    <property type="entry name" value="TRANSMEMBRANE PROTEIN DDB_G0269096-RELATED"/>
    <property type="match status" value="1"/>
</dbReference>